<dbReference type="Proteomes" id="UP000054408">
    <property type="component" value="Unassembled WGS sequence"/>
</dbReference>
<dbReference type="AlphaFoldDB" id="A0A0L0DA22"/>
<feature type="region of interest" description="Disordered" evidence="1">
    <location>
        <begin position="366"/>
        <end position="391"/>
    </location>
</feature>
<evidence type="ECO:0000313" key="4">
    <source>
        <dbReference type="Proteomes" id="UP000054408"/>
    </source>
</evidence>
<reference evidence="3 4" key="1">
    <citation type="submission" date="2010-05" db="EMBL/GenBank/DDBJ databases">
        <title>The Genome Sequence of Thecamonas trahens ATCC 50062.</title>
        <authorList>
            <consortium name="The Broad Institute Genome Sequencing Platform"/>
            <person name="Russ C."/>
            <person name="Cuomo C."/>
            <person name="Shea T."/>
            <person name="Young S.K."/>
            <person name="Zeng Q."/>
            <person name="Koehrsen M."/>
            <person name="Haas B."/>
            <person name="Borodovsky M."/>
            <person name="Guigo R."/>
            <person name="Alvarado L."/>
            <person name="Berlin A."/>
            <person name="Bochicchio J."/>
            <person name="Borenstein D."/>
            <person name="Chapman S."/>
            <person name="Chen Z."/>
            <person name="Freedman E."/>
            <person name="Gellesch M."/>
            <person name="Goldberg J."/>
            <person name="Griggs A."/>
            <person name="Gujja S."/>
            <person name="Heilman E."/>
            <person name="Heiman D."/>
            <person name="Hepburn T."/>
            <person name="Howarth C."/>
            <person name="Jen D."/>
            <person name="Larson L."/>
            <person name="Mehta T."/>
            <person name="Park D."/>
            <person name="Pearson M."/>
            <person name="Roberts A."/>
            <person name="Saif S."/>
            <person name="Shenoy N."/>
            <person name="Sisk P."/>
            <person name="Stolte C."/>
            <person name="Sykes S."/>
            <person name="Thomson T."/>
            <person name="Walk T."/>
            <person name="White J."/>
            <person name="Yandava C."/>
            <person name="Burger G."/>
            <person name="Gray M.W."/>
            <person name="Holland P.W.H."/>
            <person name="King N."/>
            <person name="Lang F.B.F."/>
            <person name="Roger A.J."/>
            <person name="Ruiz-Trillo I."/>
            <person name="Lander E."/>
            <person name="Nusbaum C."/>
        </authorList>
    </citation>
    <scope>NUCLEOTIDE SEQUENCE [LARGE SCALE GENOMIC DNA]</scope>
    <source>
        <strain evidence="3 4">ATCC 50062</strain>
    </source>
</reference>
<evidence type="ECO:0000256" key="1">
    <source>
        <dbReference type="SAM" id="MobiDB-lite"/>
    </source>
</evidence>
<dbReference type="RefSeq" id="XP_013758223.1">
    <property type="nucleotide sequence ID" value="XM_013902769.1"/>
</dbReference>
<protein>
    <recommendedName>
        <fullName evidence="2">CNH domain-containing protein</fullName>
    </recommendedName>
</protein>
<evidence type="ECO:0000313" key="3">
    <source>
        <dbReference type="EMBL" id="KNC49065.1"/>
    </source>
</evidence>
<name>A0A0L0DA22_THETB</name>
<gene>
    <name evidence="3" type="ORF">AMSG_11844</name>
</gene>
<keyword evidence="4" id="KW-1185">Reference proteome</keyword>
<dbReference type="Pfam" id="PF00780">
    <property type="entry name" value="CNH"/>
    <property type="match status" value="1"/>
</dbReference>
<dbReference type="GeneID" id="25569759"/>
<dbReference type="InterPro" id="IPR001180">
    <property type="entry name" value="CNH_dom"/>
</dbReference>
<proteinExistence type="predicted"/>
<organism evidence="3 4">
    <name type="scientific">Thecamonas trahens ATCC 50062</name>
    <dbReference type="NCBI Taxonomy" id="461836"/>
    <lineage>
        <taxon>Eukaryota</taxon>
        <taxon>Apusozoa</taxon>
        <taxon>Apusomonadida</taxon>
        <taxon>Apusomonadidae</taxon>
        <taxon>Thecamonas</taxon>
    </lineage>
</organism>
<feature type="domain" description="CNH" evidence="2">
    <location>
        <begin position="5"/>
        <end position="316"/>
    </location>
</feature>
<dbReference type="EMBL" id="GL349453">
    <property type="protein sequence ID" value="KNC49065.1"/>
    <property type="molecule type" value="Genomic_DNA"/>
</dbReference>
<sequence>MASALFIGTRDGLYASRALRNMPHAAFEDEIGAARAALETASRSGGSYGAGAAPRRVASLDHIIKLKADSRQHSLFVLTGGASGRLFEFSLTELLAGLPAVVTMIPHSRGVSTFDCGWVGAKFFVCAASDDKVLVYTVRSDGSYREQETLVLPSRISAITLTQYGVLVGTEEVEATPAQVMFFSFEAERTFLYDPVYVVDRPGADAGASSSSTGAAGASTAPLLLASSTLTESWSDLVEFHAPERVLASRPIDILVTPYGVVLCFARLGVLLTPDGRVEHEIAWSGEAVAFAVAGAFFAVYYRTFLEVRTLASGALALLFLASDTVDGELLTPELFHLQPVVAVNYSSPEAEALVRPALQAEAAAGAAPDDEVSGSGGDLEASAAVEPSGEADAVDVNALTAMWETKFGS</sequence>
<accession>A0A0L0DA22</accession>
<evidence type="ECO:0000259" key="2">
    <source>
        <dbReference type="Pfam" id="PF00780"/>
    </source>
</evidence>